<dbReference type="SUPFAM" id="SSF48452">
    <property type="entry name" value="TPR-like"/>
    <property type="match status" value="1"/>
</dbReference>
<dbReference type="Pfam" id="PF00149">
    <property type="entry name" value="Metallophos"/>
    <property type="match status" value="1"/>
</dbReference>
<dbReference type="Gene3D" id="3.60.21.10">
    <property type="match status" value="1"/>
</dbReference>
<proteinExistence type="predicted"/>
<dbReference type="RefSeq" id="WP_090980549.1">
    <property type="nucleotide sequence ID" value="NZ_FOJM01000002.1"/>
</dbReference>
<dbReference type="EMBL" id="FOJM01000002">
    <property type="protein sequence ID" value="SFA41319.1"/>
    <property type="molecule type" value="Genomic_DNA"/>
</dbReference>
<name>A0A1I0SP95_9SPHI</name>
<dbReference type="AlphaFoldDB" id="A0A1I0SP95"/>
<dbReference type="SUPFAM" id="SSF56300">
    <property type="entry name" value="Metallo-dependent phosphatases"/>
    <property type="match status" value="1"/>
</dbReference>
<accession>A0A1I0SP95</accession>
<sequence length="1112" mass="127768">MSKRINWLHLSDLHYGQKNQNILLPRLKKELFKDIALLKDDLGKVDIVFFTGDLTFSGKKEEYDSLSVFLKELWSVFDQLGTQPLLVAIPGNHDLQRPELRDPVVKVLRRYNQDQETQEEFWNDLVSTDYYKLIQNCFGNFTNWYNEIALPKPTLTTGLIPGDVATTIKIDGASLKIVGLNTAFLELASDDYLGKLAIHPLQLQAVTGADPLTWIEDSDISLLLTHHDSKWYDPSSTAYYEADIYPPGTFFNHLCGHLHEPSMTEYGLIGSPKRRLQLAPSLFGLEKVNNVESRIHGYIAGSYTINETEITEQIYPRIAVKMRGTENYQIAPDYTFPLNTKAYIEVLHAISKSRNQISEENAATDDEIEPPTELKDDKANILQLEKRDYESDLEQVPRAIYTKLPQHQKIRLIEQEDFVNSILNNRYCWLITDWSLAEEEFIGTVCERLNVENKNNFIINCEDVVSEDDIFDAFKTQTGINFTEFCDMINTLDSHFLVFNQVHVSLYRNLASFRKLERIIKSITAFCHNTYVILIARQAPNISYDKNVVKLTPLDGPQIKTYIVSHPNSEDYLTIPENLDKLTHLSGGLPYKIDRFMNNLKYASFQELLEIERGKSEGVDIDTIPKALQETLSYFSETTNKLKLRSLKLLKILTILSYGETYHNLKRFISNEPISIDQIAELEGMSLVEVTTKNRVLNHVDDPNDNYHIKLFRVPKQVRDVINSMITENEKDEILKNGCNLYFGNKWREGSIKSIQSFNLKSPTRFLNIDNCQLIVRSLLFEAINNESELEIERSAILAVNYCEHILKIKDYKNAQTTAEEIYNLLKNTSLYSLTANIAKVLGKALRMSGNRERAVQVLQEAIDTEEHQFSNVEKNSILTDQAYAYLQMNNNDKAIECAKQIEKTSSPASGHGVTAKYIIAQATLSGEELLSKLRTLERAANKAHYNVLANNISINIADTFSDQEDRNRRFTKVLTDSADEYNTIRAVVNKALDTMEKGNGEINHEDLQLLNMSYSYLYSQRMVSLFDNCHKALWLFCIKNKFFPELLNLFRYSSFFWRISDQEHKEKIYFDSILAKYEDDVKSIAASQQNQLSISYLTRRKLELGTSKLLS</sequence>
<dbReference type="STRING" id="332999.SAMN04488511_102298"/>
<dbReference type="Gene3D" id="1.25.40.10">
    <property type="entry name" value="Tetratricopeptide repeat domain"/>
    <property type="match status" value="1"/>
</dbReference>
<organism evidence="2 3">
    <name type="scientific">Pedobacter suwonensis</name>
    <dbReference type="NCBI Taxonomy" id="332999"/>
    <lineage>
        <taxon>Bacteria</taxon>
        <taxon>Pseudomonadati</taxon>
        <taxon>Bacteroidota</taxon>
        <taxon>Sphingobacteriia</taxon>
        <taxon>Sphingobacteriales</taxon>
        <taxon>Sphingobacteriaceae</taxon>
        <taxon>Pedobacter</taxon>
    </lineage>
</organism>
<dbReference type="InterPro" id="IPR011990">
    <property type="entry name" value="TPR-like_helical_dom_sf"/>
</dbReference>
<evidence type="ECO:0000259" key="1">
    <source>
        <dbReference type="Pfam" id="PF00149"/>
    </source>
</evidence>
<dbReference type="InterPro" id="IPR029052">
    <property type="entry name" value="Metallo-depent_PP-like"/>
</dbReference>
<protein>
    <recommendedName>
        <fullName evidence="1">Calcineurin-like phosphoesterase domain-containing protein</fullName>
    </recommendedName>
</protein>
<dbReference type="GO" id="GO:0016787">
    <property type="term" value="F:hydrolase activity"/>
    <property type="evidence" value="ECO:0007669"/>
    <property type="project" value="InterPro"/>
</dbReference>
<feature type="domain" description="Calcineurin-like phosphoesterase" evidence="1">
    <location>
        <begin position="8"/>
        <end position="260"/>
    </location>
</feature>
<dbReference type="Proteomes" id="UP000198836">
    <property type="component" value="Unassembled WGS sequence"/>
</dbReference>
<dbReference type="InterPro" id="IPR004843">
    <property type="entry name" value="Calcineurin-like_PHP"/>
</dbReference>
<keyword evidence="3" id="KW-1185">Reference proteome</keyword>
<evidence type="ECO:0000313" key="2">
    <source>
        <dbReference type="EMBL" id="SFA41319.1"/>
    </source>
</evidence>
<evidence type="ECO:0000313" key="3">
    <source>
        <dbReference type="Proteomes" id="UP000198836"/>
    </source>
</evidence>
<dbReference type="OrthoDB" id="800100at2"/>
<gene>
    <name evidence="2" type="ORF">SAMN04488511_102298</name>
</gene>
<reference evidence="3" key="1">
    <citation type="submission" date="2016-10" db="EMBL/GenBank/DDBJ databases">
        <authorList>
            <person name="Varghese N."/>
            <person name="Submissions S."/>
        </authorList>
    </citation>
    <scope>NUCLEOTIDE SEQUENCE [LARGE SCALE GENOMIC DNA]</scope>
    <source>
        <strain evidence="3">DSM 18130</strain>
    </source>
</reference>